<dbReference type="GO" id="GO:0019563">
    <property type="term" value="P:glycerol catabolic process"/>
    <property type="evidence" value="ECO:0007669"/>
    <property type="project" value="TreeGrafter"/>
</dbReference>
<feature type="active site" description="Electrophile" evidence="9">
    <location>
        <position position="95"/>
    </location>
</feature>
<keyword evidence="5 9" id="KW-0312">Gluconeogenesis</keyword>
<evidence type="ECO:0000256" key="8">
    <source>
        <dbReference type="ARBA" id="ARBA00023235"/>
    </source>
</evidence>
<dbReference type="Gene3D" id="3.20.20.70">
    <property type="entry name" value="Aldolase class I"/>
    <property type="match status" value="1"/>
</dbReference>
<sequence length="251" mass="26930">MRKPIIAGNWKMNKTAKEAVAFAEAVKNKIPSNDKVDSVIGSPALFLQGLTEAAKGTELQISAQNCYFENAGAFTGENSPEAIADLGVDYVIIGHSERRQYFHETDEDINKKAKAIIDNGMTPIVCCGETLEQREGGETEEWISGQISAALKGLTAEQVANLVLAYEPIWAIGTGKSSSAEIANETCGVVRQTVAKDFGQETADKVRIQYGGSVKPENIKEYMAEENIDGALVGGASLQPDSFLALLEAVK</sequence>
<dbReference type="GO" id="GO:0006096">
    <property type="term" value="P:glycolytic process"/>
    <property type="evidence" value="ECO:0007669"/>
    <property type="project" value="UniProtKB-UniRule"/>
</dbReference>
<dbReference type="Pfam" id="PF00121">
    <property type="entry name" value="TIM"/>
    <property type="match status" value="1"/>
</dbReference>
<dbReference type="GO" id="GO:0004807">
    <property type="term" value="F:triose-phosphate isomerase activity"/>
    <property type="evidence" value="ECO:0007669"/>
    <property type="project" value="UniProtKB-UniRule"/>
</dbReference>
<dbReference type="EC" id="5.3.1.1" evidence="3 9"/>
<evidence type="ECO:0000313" key="12">
    <source>
        <dbReference type="Proteomes" id="UP000277864"/>
    </source>
</evidence>
<reference evidence="11 12" key="1">
    <citation type="submission" date="2018-03" db="EMBL/GenBank/DDBJ databases">
        <authorList>
            <person name="Gulvik C.A."/>
        </authorList>
    </citation>
    <scope>NUCLEOTIDE SEQUENCE [LARGE SCALE GENOMIC DNA]</scope>
    <source>
        <strain evidence="11 12">JCM 31581</strain>
    </source>
</reference>
<dbReference type="SUPFAM" id="SSF51351">
    <property type="entry name" value="Triosephosphate isomerase (TIM)"/>
    <property type="match status" value="1"/>
</dbReference>
<evidence type="ECO:0000256" key="2">
    <source>
        <dbReference type="ARBA" id="ARBA00007422"/>
    </source>
</evidence>
<keyword evidence="12" id="KW-1185">Reference proteome</keyword>
<comment type="caution">
    <text evidence="11">The sequence shown here is derived from an EMBL/GenBank/DDBJ whole genome shotgun (WGS) entry which is preliminary data.</text>
</comment>
<evidence type="ECO:0000256" key="3">
    <source>
        <dbReference type="ARBA" id="ARBA00011940"/>
    </source>
</evidence>
<dbReference type="EMBL" id="PXZH01000001">
    <property type="protein sequence ID" value="RST90190.1"/>
    <property type="molecule type" value="Genomic_DNA"/>
</dbReference>
<comment type="function">
    <text evidence="9">Involved in the gluconeogenesis. Catalyzes stereospecifically the conversion of dihydroxyacetone phosphate (DHAP) to D-glyceraldehyde-3-phosphate (G3P).</text>
</comment>
<dbReference type="Proteomes" id="UP000277864">
    <property type="component" value="Unassembled WGS sequence"/>
</dbReference>
<evidence type="ECO:0000256" key="5">
    <source>
        <dbReference type="ARBA" id="ARBA00022432"/>
    </source>
</evidence>
<feature type="binding site" evidence="9">
    <location>
        <position position="173"/>
    </location>
    <ligand>
        <name>substrate</name>
    </ligand>
</feature>
<dbReference type="FunFam" id="3.20.20.70:FF:000016">
    <property type="entry name" value="Triosephosphate isomerase"/>
    <property type="match status" value="1"/>
</dbReference>
<dbReference type="AlphaFoldDB" id="A0A429Z902"/>
<evidence type="ECO:0000256" key="9">
    <source>
        <dbReference type="HAMAP-Rule" id="MF_00147"/>
    </source>
</evidence>
<name>A0A429Z902_9ENTE</name>
<dbReference type="RefSeq" id="WP_125942804.1">
    <property type="nucleotide sequence ID" value="NZ_PXZH01000001.1"/>
</dbReference>
<evidence type="ECO:0000313" key="11">
    <source>
        <dbReference type="EMBL" id="RST90190.1"/>
    </source>
</evidence>
<comment type="pathway">
    <text evidence="9 10">Carbohydrate biosynthesis; gluconeogenesis.</text>
</comment>
<evidence type="ECO:0000256" key="4">
    <source>
        <dbReference type="ARBA" id="ARBA00019397"/>
    </source>
</evidence>
<dbReference type="PROSITE" id="PS51440">
    <property type="entry name" value="TIM_2"/>
    <property type="match status" value="1"/>
</dbReference>
<comment type="subunit">
    <text evidence="9 10">Homodimer.</text>
</comment>
<dbReference type="PROSITE" id="PS00171">
    <property type="entry name" value="TIM_1"/>
    <property type="match status" value="1"/>
</dbReference>
<comment type="similarity">
    <text evidence="2 9 10">Belongs to the triosephosphate isomerase family.</text>
</comment>
<comment type="catalytic activity">
    <reaction evidence="9 10">
        <text>D-glyceraldehyde 3-phosphate = dihydroxyacetone phosphate</text>
        <dbReference type="Rhea" id="RHEA:18585"/>
        <dbReference type="ChEBI" id="CHEBI:57642"/>
        <dbReference type="ChEBI" id="CHEBI:59776"/>
        <dbReference type="EC" id="5.3.1.1"/>
    </reaction>
</comment>
<dbReference type="NCBIfam" id="TIGR00419">
    <property type="entry name" value="tim"/>
    <property type="match status" value="1"/>
</dbReference>
<keyword evidence="7 9" id="KW-0324">Glycolysis</keyword>
<evidence type="ECO:0000256" key="10">
    <source>
        <dbReference type="RuleBase" id="RU363013"/>
    </source>
</evidence>
<accession>A0A429Z902</accession>
<feature type="binding site" evidence="9">
    <location>
        <begin position="234"/>
        <end position="235"/>
    </location>
    <ligand>
        <name>substrate</name>
    </ligand>
</feature>
<dbReference type="InterPro" id="IPR022896">
    <property type="entry name" value="TrioseP_Isoase_bac/euk"/>
</dbReference>
<gene>
    <name evidence="9" type="primary">tpiA</name>
    <name evidence="11" type="ORF">C7P63_03695</name>
</gene>
<feature type="binding site" evidence="9">
    <location>
        <begin position="9"/>
        <end position="11"/>
    </location>
    <ligand>
        <name>substrate</name>
    </ligand>
</feature>
<dbReference type="CDD" id="cd00311">
    <property type="entry name" value="TIM"/>
    <property type="match status" value="1"/>
</dbReference>
<dbReference type="InterPro" id="IPR035990">
    <property type="entry name" value="TIM_sf"/>
</dbReference>
<dbReference type="OrthoDB" id="9809429at2"/>
<evidence type="ECO:0000256" key="7">
    <source>
        <dbReference type="ARBA" id="ARBA00023152"/>
    </source>
</evidence>
<feature type="active site" description="Proton acceptor" evidence="9">
    <location>
        <position position="167"/>
    </location>
</feature>
<evidence type="ECO:0000256" key="1">
    <source>
        <dbReference type="ARBA" id="ARBA00004680"/>
    </source>
</evidence>
<evidence type="ECO:0000256" key="6">
    <source>
        <dbReference type="ARBA" id="ARBA00022490"/>
    </source>
</evidence>
<keyword evidence="8 9" id="KW-0413">Isomerase</keyword>
<comment type="pathway">
    <text evidence="1 9 10">Carbohydrate degradation; glycolysis; D-glyceraldehyde 3-phosphate from glycerone phosphate: step 1/1.</text>
</comment>
<dbReference type="InterPro" id="IPR000652">
    <property type="entry name" value="Triosephosphate_isomerase"/>
</dbReference>
<dbReference type="UniPathway" id="UPA00109">
    <property type="reaction ID" value="UER00189"/>
</dbReference>
<dbReference type="HAMAP" id="MF_00147_B">
    <property type="entry name" value="TIM_B"/>
    <property type="match status" value="1"/>
</dbReference>
<dbReference type="InterPro" id="IPR013785">
    <property type="entry name" value="Aldolase_TIM"/>
</dbReference>
<dbReference type="GO" id="GO:0006094">
    <property type="term" value="P:gluconeogenesis"/>
    <property type="evidence" value="ECO:0007669"/>
    <property type="project" value="UniProtKB-UniRule"/>
</dbReference>
<comment type="subcellular location">
    <subcellularLocation>
        <location evidence="9 10">Cytoplasm</location>
    </subcellularLocation>
</comment>
<dbReference type="GO" id="GO:0046166">
    <property type="term" value="P:glyceraldehyde-3-phosphate biosynthetic process"/>
    <property type="evidence" value="ECO:0007669"/>
    <property type="project" value="TreeGrafter"/>
</dbReference>
<dbReference type="PANTHER" id="PTHR21139:SF42">
    <property type="entry name" value="TRIOSEPHOSPHATE ISOMERASE"/>
    <property type="match status" value="1"/>
</dbReference>
<dbReference type="InterPro" id="IPR020861">
    <property type="entry name" value="Triosephosphate_isomerase_AS"/>
</dbReference>
<feature type="binding site" evidence="9">
    <location>
        <position position="213"/>
    </location>
    <ligand>
        <name>substrate</name>
    </ligand>
</feature>
<organism evidence="11 12">
    <name type="scientific">Vagococcus humatus</name>
    <dbReference type="NCBI Taxonomy" id="1889241"/>
    <lineage>
        <taxon>Bacteria</taxon>
        <taxon>Bacillati</taxon>
        <taxon>Bacillota</taxon>
        <taxon>Bacilli</taxon>
        <taxon>Lactobacillales</taxon>
        <taxon>Enterococcaceae</taxon>
        <taxon>Vagococcus</taxon>
    </lineage>
</organism>
<keyword evidence="6 9" id="KW-0963">Cytoplasm</keyword>
<dbReference type="GO" id="GO:0005829">
    <property type="term" value="C:cytosol"/>
    <property type="evidence" value="ECO:0007669"/>
    <property type="project" value="TreeGrafter"/>
</dbReference>
<protein>
    <recommendedName>
        <fullName evidence="4 9">Triosephosphate isomerase</fullName>
        <shortName evidence="9">TIM</shortName>
        <shortName evidence="9">TPI</shortName>
        <ecNumber evidence="3 9">5.3.1.1</ecNumber>
    </recommendedName>
    <alternativeName>
        <fullName evidence="9">Triose-phosphate isomerase</fullName>
    </alternativeName>
</protein>
<dbReference type="PANTHER" id="PTHR21139">
    <property type="entry name" value="TRIOSEPHOSPHATE ISOMERASE"/>
    <property type="match status" value="1"/>
</dbReference>
<dbReference type="UniPathway" id="UPA00138"/>
<proteinExistence type="inferred from homology"/>